<dbReference type="PATRIC" id="fig|693.5.peg.1605"/>
<dbReference type="InterPro" id="IPR043128">
    <property type="entry name" value="Rev_trsase/Diguanyl_cyclase"/>
</dbReference>
<proteinExistence type="predicted"/>
<feature type="domain" description="GGDEF" evidence="4">
    <location>
        <begin position="815"/>
        <end position="944"/>
    </location>
</feature>
<evidence type="ECO:0000256" key="2">
    <source>
        <dbReference type="ARBA" id="ARBA00012528"/>
    </source>
</evidence>
<comment type="caution">
    <text evidence="5">The sequence shown here is derived from an EMBL/GenBank/DDBJ whole genome shotgun (WGS) entry which is preliminary data.</text>
</comment>
<dbReference type="EMBL" id="LHPJ01000006">
    <property type="protein sequence ID" value="KOO04083.1"/>
    <property type="molecule type" value="Genomic_DNA"/>
</dbReference>
<dbReference type="Gene3D" id="2.60.40.10">
    <property type="entry name" value="Immunoglobulins"/>
    <property type="match status" value="1"/>
</dbReference>
<dbReference type="PANTHER" id="PTHR45138">
    <property type="entry name" value="REGULATORY COMPONENTS OF SENSORY TRANSDUCTION SYSTEM"/>
    <property type="match status" value="1"/>
</dbReference>
<dbReference type="InterPro" id="IPR000160">
    <property type="entry name" value="GGDEF_dom"/>
</dbReference>
<dbReference type="STRING" id="693.AKJ17_07850"/>
<comment type="catalytic activity">
    <reaction evidence="3">
        <text>2 GTP = 3',3'-c-di-GMP + 2 diphosphate</text>
        <dbReference type="Rhea" id="RHEA:24898"/>
        <dbReference type="ChEBI" id="CHEBI:33019"/>
        <dbReference type="ChEBI" id="CHEBI:37565"/>
        <dbReference type="ChEBI" id="CHEBI:58805"/>
        <dbReference type="EC" id="2.7.7.65"/>
    </reaction>
</comment>
<keyword evidence="6" id="KW-1185">Reference proteome</keyword>
<sequence>MFAALCLPFYVVAQPTLLSDYYLETWNSNDGLPHNSVNAITQTEDGYLWFATWEGVARYNGLDFKLFDRSPSTHMLDSGARALTTDSDNKLYVGGARGSFVLRQGALWHPQRAVQSLVNHIYLDDQQNLWLSIQGKGLAFRPYLGEGQYGEDQWVLQNLSAYRVAQDSAGGLFIATDNGLYRIRDGIASRVENSQFKQVMYVSASQSNGVLLGTNNGAWHWDGTSLQPLNEQLKNIAVTVIEEDKSGNIWLGTINDGIARISQVGLEFFDVSKGLPNNRVLSWFEDMEGGIWIGTNGGVALLREAPFVSITTRKGLAGNYVRTILEMEDEQLLVGTSNGLSVVSYHDGYEGTAVPKSQSVLSLAHAKAGGVWVGTSQHGLLKYQDGYLSNVLDATNGLPTNEVRAILEDSQGNLWLGGPAGLIRRPPTGEIRRFTQEHDGLIGNYVMAIAEDEWGKIWIGTGVGVSYLQDGQVISLDMKELEQAQYAFGFYVEKGYVWIATDRGIVRYRQDDGFMSLVGKPQGLPIDKFFQIVHDDKGYLWLSSNRGIWRIRYDQAHEVADGALDKIEFEHYDQDDGMASSQANGGSNPAAIKSNSGTIYFATAKGVATIDPERLSAISQYHFPVVLESVSFDSNIINQDLTYQVPATINRISLSYVGLGYVMPERLQYRTKLEGFDENWEYRANASTAEYTNLPPGEYTFLLSARYPYGEWQQTLPLYTFTVEPSFWQRMDVRVAAAAFMLLVMGSAIRFRIHKLELNERKLKELVSVQTQELRAQAEKFELLSNEDALTKLPNRRAFDLQLSEAFNQAHSQGSEFYIAIIDIDFFKKINDQYSHIVGDKAVVAIARILAEYAEDKSQVSRWGGEEFTMMYEGDDVYEYFDGLRDQIANSDFNHVAHGLAMTVSIGISSSEGTHSYEDAVKNADHALLKAKRNGRNRVEMHGSQNASLIG</sequence>
<dbReference type="InterPro" id="IPR011123">
    <property type="entry name" value="Y_Y_Y"/>
</dbReference>
<dbReference type="InterPro" id="IPR013783">
    <property type="entry name" value="Ig-like_fold"/>
</dbReference>
<dbReference type="SUPFAM" id="SSF63829">
    <property type="entry name" value="Calcium-dependent phosphotriesterase"/>
    <property type="match status" value="3"/>
</dbReference>
<protein>
    <recommendedName>
        <fullName evidence="2">diguanylate cyclase</fullName>
        <ecNumber evidence="2">2.7.7.65</ecNumber>
    </recommendedName>
</protein>
<dbReference type="GO" id="GO:0005886">
    <property type="term" value="C:plasma membrane"/>
    <property type="evidence" value="ECO:0007669"/>
    <property type="project" value="TreeGrafter"/>
</dbReference>
<evidence type="ECO:0000259" key="4">
    <source>
        <dbReference type="PROSITE" id="PS50887"/>
    </source>
</evidence>
<dbReference type="NCBIfam" id="TIGR00254">
    <property type="entry name" value="GGDEF"/>
    <property type="match status" value="1"/>
</dbReference>
<evidence type="ECO:0000256" key="3">
    <source>
        <dbReference type="ARBA" id="ARBA00034247"/>
    </source>
</evidence>
<dbReference type="Pfam" id="PF07495">
    <property type="entry name" value="Y_Y_Y"/>
    <property type="match status" value="1"/>
</dbReference>
<dbReference type="CDD" id="cd01949">
    <property type="entry name" value="GGDEF"/>
    <property type="match status" value="1"/>
</dbReference>
<accession>A0A0M0HR42</accession>
<dbReference type="GO" id="GO:0052621">
    <property type="term" value="F:diguanylate cyclase activity"/>
    <property type="evidence" value="ECO:0007669"/>
    <property type="project" value="UniProtKB-EC"/>
</dbReference>
<dbReference type="GO" id="GO:0043709">
    <property type="term" value="P:cell adhesion involved in single-species biofilm formation"/>
    <property type="evidence" value="ECO:0007669"/>
    <property type="project" value="TreeGrafter"/>
</dbReference>
<dbReference type="InterPro" id="IPR011110">
    <property type="entry name" value="Reg_prop"/>
</dbReference>
<evidence type="ECO:0000313" key="6">
    <source>
        <dbReference type="Proteomes" id="UP000037515"/>
    </source>
</evidence>
<dbReference type="FunFam" id="3.30.70.270:FF:000001">
    <property type="entry name" value="Diguanylate cyclase domain protein"/>
    <property type="match status" value="1"/>
</dbReference>
<dbReference type="AlphaFoldDB" id="A0A0M0HR42"/>
<dbReference type="EC" id="2.7.7.65" evidence="2"/>
<evidence type="ECO:0000313" key="5">
    <source>
        <dbReference type="EMBL" id="KOO04083.1"/>
    </source>
</evidence>
<reference evidence="6" key="1">
    <citation type="submission" date="2015-08" db="EMBL/GenBank/DDBJ databases">
        <title>Vibrio galatheae sp. nov., a novel member of the Vibrionaceae family isolated from the Solomon Islands.</title>
        <authorList>
            <person name="Giubergia S."/>
            <person name="Machado H."/>
            <person name="Mateiu R.V."/>
            <person name="Gram L."/>
        </authorList>
    </citation>
    <scope>NUCLEOTIDE SEQUENCE [LARGE SCALE GENOMIC DNA]</scope>
    <source>
        <strain evidence="6">DSM 19584</strain>
    </source>
</reference>
<dbReference type="Pfam" id="PF07494">
    <property type="entry name" value="Reg_prop"/>
    <property type="match status" value="5"/>
</dbReference>
<gene>
    <name evidence="5" type="ORF">AKJ17_07850</name>
</gene>
<comment type="cofactor">
    <cofactor evidence="1">
        <name>Mg(2+)</name>
        <dbReference type="ChEBI" id="CHEBI:18420"/>
    </cofactor>
</comment>
<dbReference type="Gene3D" id="3.30.70.270">
    <property type="match status" value="1"/>
</dbReference>
<dbReference type="InterPro" id="IPR029787">
    <property type="entry name" value="Nucleotide_cyclase"/>
</dbReference>
<dbReference type="GO" id="GO:1902201">
    <property type="term" value="P:negative regulation of bacterial-type flagellum-dependent cell motility"/>
    <property type="evidence" value="ECO:0007669"/>
    <property type="project" value="TreeGrafter"/>
</dbReference>
<name>A0A0M0HR42_VIBNE</name>
<dbReference type="Gene3D" id="2.130.10.10">
    <property type="entry name" value="YVTN repeat-like/Quinoprotein amine dehydrogenase"/>
    <property type="match status" value="3"/>
</dbReference>
<organism evidence="5 6">
    <name type="scientific">Vibrio nereis</name>
    <dbReference type="NCBI Taxonomy" id="693"/>
    <lineage>
        <taxon>Bacteria</taxon>
        <taxon>Pseudomonadati</taxon>
        <taxon>Pseudomonadota</taxon>
        <taxon>Gammaproteobacteria</taxon>
        <taxon>Vibrionales</taxon>
        <taxon>Vibrionaceae</taxon>
        <taxon>Vibrio</taxon>
    </lineage>
</organism>
<dbReference type="Proteomes" id="UP000037515">
    <property type="component" value="Unassembled WGS sequence"/>
</dbReference>
<dbReference type="Pfam" id="PF00990">
    <property type="entry name" value="GGDEF"/>
    <property type="match status" value="1"/>
</dbReference>
<dbReference type="SUPFAM" id="SSF55073">
    <property type="entry name" value="Nucleotide cyclase"/>
    <property type="match status" value="1"/>
</dbReference>
<dbReference type="PROSITE" id="PS50887">
    <property type="entry name" value="GGDEF"/>
    <property type="match status" value="1"/>
</dbReference>
<evidence type="ECO:0000256" key="1">
    <source>
        <dbReference type="ARBA" id="ARBA00001946"/>
    </source>
</evidence>
<dbReference type="SMART" id="SM00267">
    <property type="entry name" value="GGDEF"/>
    <property type="match status" value="1"/>
</dbReference>
<dbReference type="PANTHER" id="PTHR45138:SF9">
    <property type="entry name" value="DIGUANYLATE CYCLASE DGCM-RELATED"/>
    <property type="match status" value="1"/>
</dbReference>
<dbReference type="InterPro" id="IPR050469">
    <property type="entry name" value="Diguanylate_Cyclase"/>
</dbReference>
<dbReference type="InterPro" id="IPR015943">
    <property type="entry name" value="WD40/YVTN_repeat-like_dom_sf"/>
</dbReference>